<dbReference type="GO" id="GO:0003677">
    <property type="term" value="F:DNA binding"/>
    <property type="evidence" value="ECO:0007669"/>
    <property type="project" value="UniProtKB-KW"/>
</dbReference>
<evidence type="ECO:0000313" key="4">
    <source>
        <dbReference type="Proteomes" id="UP000315496"/>
    </source>
</evidence>
<protein>
    <submittedName>
        <fullName evidence="3">Myb-like DNA-binding domain-containing protein</fullName>
    </submittedName>
</protein>
<dbReference type="CDD" id="cd00167">
    <property type="entry name" value="SANT"/>
    <property type="match status" value="1"/>
</dbReference>
<reference evidence="3 4" key="1">
    <citation type="submission" date="2019-05" db="EMBL/GenBank/DDBJ databases">
        <title>The compact genome of Giardia muris reveals important steps in the evolution of intestinal protozoan parasites.</title>
        <authorList>
            <person name="Xu F."/>
            <person name="Jimenez-Gonzalez A."/>
            <person name="Einarsson E."/>
            <person name="Astvaldsson A."/>
            <person name="Peirasmaki D."/>
            <person name="Eckmann L."/>
            <person name="Andersson J.O."/>
            <person name="Svard S.G."/>
            <person name="Jerlstrom-Hultqvist J."/>
        </authorList>
    </citation>
    <scope>NUCLEOTIDE SEQUENCE [LARGE SCALE GENOMIC DNA]</scope>
    <source>
        <strain evidence="3 4">Roberts-Thomson</strain>
    </source>
</reference>
<dbReference type="InterPro" id="IPR001005">
    <property type="entry name" value="SANT/Myb"/>
</dbReference>
<evidence type="ECO:0000313" key="3">
    <source>
        <dbReference type="EMBL" id="TNJ28704.1"/>
    </source>
</evidence>
<name>A0A4Z1SS47_GIAMU</name>
<proteinExistence type="predicted"/>
<dbReference type="SUPFAM" id="SSF46689">
    <property type="entry name" value="Homeodomain-like"/>
    <property type="match status" value="1"/>
</dbReference>
<accession>A0A4Z1SS47</accession>
<feature type="compositionally biased region" description="Polar residues" evidence="1">
    <location>
        <begin position="1"/>
        <end position="12"/>
    </location>
</feature>
<dbReference type="AlphaFoldDB" id="A0A4Z1SS47"/>
<feature type="domain" description="Myb-like" evidence="2">
    <location>
        <begin position="79"/>
        <end position="137"/>
    </location>
</feature>
<gene>
    <name evidence="3" type="ORF">GMRT_13230</name>
</gene>
<dbReference type="PROSITE" id="PS50090">
    <property type="entry name" value="MYB_LIKE"/>
    <property type="match status" value="1"/>
</dbReference>
<keyword evidence="3" id="KW-0238">DNA-binding</keyword>
<dbReference type="InterPro" id="IPR009057">
    <property type="entry name" value="Homeodomain-like_sf"/>
</dbReference>
<sequence>MNFDTHTPRSGTQAQPQYLAPPAPERIPTSTEAMDGSCESVPSRTTSMTIVISPDNQRPSGAYGAPDQPPATVDDSADRSTPQRPVWRTDEEIILARVRQQYRRLSWALVARMVYQACPTNRPHSAEDCRHHWTHVLGPFIARGRHTEEDRLYYEQAIRHFLRTKGHLLRRH</sequence>
<feature type="compositionally biased region" description="Polar residues" evidence="1">
    <location>
        <begin position="40"/>
        <end position="59"/>
    </location>
</feature>
<feature type="region of interest" description="Disordered" evidence="1">
    <location>
        <begin position="1"/>
        <end position="84"/>
    </location>
</feature>
<dbReference type="SMART" id="SM00717">
    <property type="entry name" value="SANT"/>
    <property type="match status" value="1"/>
</dbReference>
<comment type="caution">
    <text evidence="3">The sequence shown here is derived from an EMBL/GenBank/DDBJ whole genome shotgun (WGS) entry which is preliminary data.</text>
</comment>
<dbReference type="Gene3D" id="1.10.10.60">
    <property type="entry name" value="Homeodomain-like"/>
    <property type="match status" value="1"/>
</dbReference>
<evidence type="ECO:0000256" key="1">
    <source>
        <dbReference type="SAM" id="MobiDB-lite"/>
    </source>
</evidence>
<dbReference type="Proteomes" id="UP000315496">
    <property type="component" value="Chromosome 2"/>
</dbReference>
<dbReference type="EMBL" id="VDLU01000002">
    <property type="protein sequence ID" value="TNJ28704.1"/>
    <property type="molecule type" value="Genomic_DNA"/>
</dbReference>
<keyword evidence="4" id="KW-1185">Reference proteome</keyword>
<organism evidence="3 4">
    <name type="scientific">Giardia muris</name>
    <dbReference type="NCBI Taxonomy" id="5742"/>
    <lineage>
        <taxon>Eukaryota</taxon>
        <taxon>Metamonada</taxon>
        <taxon>Diplomonadida</taxon>
        <taxon>Hexamitidae</taxon>
        <taxon>Giardiinae</taxon>
        <taxon>Giardia</taxon>
    </lineage>
</organism>
<evidence type="ECO:0000259" key="2">
    <source>
        <dbReference type="PROSITE" id="PS50090"/>
    </source>
</evidence>
<dbReference type="VEuPathDB" id="GiardiaDB:GMRT_13230"/>